<evidence type="ECO:0000256" key="1">
    <source>
        <dbReference type="SAM" id="Phobius"/>
    </source>
</evidence>
<dbReference type="OrthoDB" id="10652150at2759"/>
<proteinExistence type="predicted"/>
<dbReference type="EMBL" id="AZBU02000001">
    <property type="protein sequence ID" value="TMS38227.1"/>
    <property type="molecule type" value="Genomic_DNA"/>
</dbReference>
<feature type="transmembrane region" description="Helical" evidence="1">
    <location>
        <begin position="72"/>
        <end position="94"/>
    </location>
</feature>
<keyword evidence="1" id="KW-1133">Transmembrane helix</keyword>
<protein>
    <submittedName>
        <fullName evidence="2">Uncharacterized protein</fullName>
    </submittedName>
</protein>
<evidence type="ECO:0000313" key="3">
    <source>
        <dbReference type="Proteomes" id="UP000298663"/>
    </source>
</evidence>
<accession>A0A4U8V157</accession>
<keyword evidence="1" id="KW-0812">Transmembrane</keyword>
<dbReference type="AlphaFoldDB" id="A0A4U8V157"/>
<dbReference type="Proteomes" id="UP000298663">
    <property type="component" value="Chromosome X"/>
</dbReference>
<sequence length="199" mass="22207">MAFTYQNPTMFQKSLRTLNSPKNFEVLNLNFNINLNPINALSQNGTSVLLNDVNSSHSRLLSKPSISSFKDISLIAFLPVCVLVCLFAVVFIVVRLRSWRQERTQLRHLEKVYDILECVCDAPKPVVRASVTNAITVQTDSSTPFFHPVSKIKGSSDHKMSRTATLTITNASEIESTAELRSLLAMPQIELKVNKAAEI</sequence>
<dbReference type="EMBL" id="CM016762">
    <property type="protein sequence ID" value="TMS38227.1"/>
    <property type="molecule type" value="Genomic_DNA"/>
</dbReference>
<keyword evidence="3" id="KW-1185">Reference proteome</keyword>
<comment type="caution">
    <text evidence="2">The sequence shown here is derived from an EMBL/GenBank/DDBJ whole genome shotgun (WGS) entry which is preliminary data.</text>
</comment>
<keyword evidence="1" id="KW-0472">Membrane</keyword>
<evidence type="ECO:0000313" key="2">
    <source>
        <dbReference type="EMBL" id="TMS38227.1"/>
    </source>
</evidence>
<reference evidence="2 3" key="1">
    <citation type="journal article" date="2015" name="Genome Biol.">
        <title>Comparative genomics of Steinernema reveals deeply conserved gene regulatory networks.</title>
        <authorList>
            <person name="Dillman A.R."/>
            <person name="Macchietto M."/>
            <person name="Porter C.F."/>
            <person name="Rogers A."/>
            <person name="Williams B."/>
            <person name="Antoshechkin I."/>
            <person name="Lee M.M."/>
            <person name="Goodwin Z."/>
            <person name="Lu X."/>
            <person name="Lewis E.E."/>
            <person name="Goodrich-Blair H."/>
            <person name="Stock S.P."/>
            <person name="Adams B.J."/>
            <person name="Sternberg P.W."/>
            <person name="Mortazavi A."/>
        </authorList>
    </citation>
    <scope>NUCLEOTIDE SEQUENCE [LARGE SCALE GENOMIC DNA]</scope>
    <source>
        <strain evidence="2 3">ALL</strain>
    </source>
</reference>
<reference evidence="2 3" key="2">
    <citation type="journal article" date="2019" name="G3 (Bethesda)">
        <title>Hybrid Assembly of the Genome of the Entomopathogenic Nematode Steinernema carpocapsae Identifies the X-Chromosome.</title>
        <authorList>
            <person name="Serra L."/>
            <person name="Macchietto M."/>
            <person name="Macias-Munoz A."/>
            <person name="McGill C.J."/>
            <person name="Rodriguez I.M."/>
            <person name="Rodriguez B."/>
            <person name="Murad R."/>
            <person name="Mortazavi A."/>
        </authorList>
    </citation>
    <scope>NUCLEOTIDE SEQUENCE [LARGE SCALE GENOMIC DNA]</scope>
    <source>
        <strain evidence="2 3">ALL</strain>
    </source>
</reference>
<name>A0A4U8V157_STECR</name>
<gene>
    <name evidence="2" type="ORF">L596_004996</name>
</gene>
<organism evidence="2 3">
    <name type="scientific">Steinernema carpocapsae</name>
    <name type="common">Entomopathogenic nematode</name>
    <dbReference type="NCBI Taxonomy" id="34508"/>
    <lineage>
        <taxon>Eukaryota</taxon>
        <taxon>Metazoa</taxon>
        <taxon>Ecdysozoa</taxon>
        <taxon>Nematoda</taxon>
        <taxon>Chromadorea</taxon>
        <taxon>Rhabditida</taxon>
        <taxon>Tylenchina</taxon>
        <taxon>Panagrolaimomorpha</taxon>
        <taxon>Strongyloidoidea</taxon>
        <taxon>Steinernematidae</taxon>
        <taxon>Steinernema</taxon>
    </lineage>
</organism>